<evidence type="ECO:0000313" key="7">
    <source>
        <dbReference type="EMBL" id="KAK9901245.1"/>
    </source>
</evidence>
<feature type="domain" description="Amidohydrolase-related" evidence="6">
    <location>
        <begin position="459"/>
        <end position="542"/>
    </location>
</feature>
<dbReference type="Proteomes" id="UP001491310">
    <property type="component" value="Unassembled WGS sequence"/>
</dbReference>
<protein>
    <recommendedName>
        <fullName evidence="6">Amidohydrolase-related domain-containing protein</fullName>
    </recommendedName>
</protein>
<sequence>MPASASSAVLADYDLLESTLYRIPDGRFMCPGFVDTHCHAPQYSFSGTATDKPLMSWLDEYTFPRESRHQDLTLARTEYIKLVQRLLSNGTTTALYFASLHLEPTQLLAQLLHQMGQRAYVGLVCMDRNSKDFYVKSLDQNATDTETFIATTRALGSSLVHPVVTPRFVPTCSPQLLARLGALAQRHGCHVQSHISESLDNDAFVAHLHPEVSGRDAALYDRAGLLTNRAVMAHGVMLTSAELALLAARGTAIAHCPLSNFFFADIPLDVLRCRELGVKVGLGTDVAGGYSPSMLNAMRSAVLAAKAVQMLRTDRARLAKRDRAPDGIMHEDAEQTRSRQAGPSCNADAGNTGRAASGGERGFTGNAQHMREDPEARPEIGSAQRDDSRAAHNAATLPYSASTAFPDCEASGAGLRDAETAGVDTSCATECSNSGGATDCRRPELEGETGGISVDGLGTRGELDYRDAFWLATMGGAQALGLEAKIGSFEVGKEFDALMIDAMGVSTFDTFTGDKPLDVFQKFINLGDDRNIRAVWVQGGLVLWK</sequence>
<dbReference type="SUPFAM" id="SSF51338">
    <property type="entry name" value="Composite domain of metallo-dependent hydrolases"/>
    <property type="match status" value="1"/>
</dbReference>
<dbReference type="SUPFAM" id="SSF51556">
    <property type="entry name" value="Metallo-dependent hydrolases"/>
    <property type="match status" value="1"/>
</dbReference>
<dbReference type="Gene3D" id="2.30.40.10">
    <property type="entry name" value="Urease, subunit C, domain 1"/>
    <property type="match status" value="1"/>
</dbReference>
<dbReference type="EMBL" id="JALJOT010000018">
    <property type="protein sequence ID" value="KAK9901245.1"/>
    <property type="molecule type" value="Genomic_DNA"/>
</dbReference>
<dbReference type="InterPro" id="IPR032466">
    <property type="entry name" value="Metal_Hydrolase"/>
</dbReference>
<dbReference type="PANTHER" id="PTHR11271">
    <property type="entry name" value="GUANINE DEAMINASE"/>
    <property type="match status" value="1"/>
</dbReference>
<evidence type="ECO:0000256" key="4">
    <source>
        <dbReference type="ARBA" id="ARBA00022833"/>
    </source>
</evidence>
<proteinExistence type="predicted"/>
<gene>
    <name evidence="7" type="ORF">WJX75_002216</name>
</gene>
<dbReference type="PANTHER" id="PTHR11271:SF6">
    <property type="entry name" value="GUANINE DEAMINASE"/>
    <property type="match status" value="1"/>
</dbReference>
<dbReference type="InterPro" id="IPR006680">
    <property type="entry name" value="Amidohydro-rel"/>
</dbReference>
<accession>A0ABR2YB44</accession>
<feature type="compositionally biased region" description="Basic and acidic residues" evidence="5">
    <location>
        <begin position="317"/>
        <end position="337"/>
    </location>
</feature>
<comment type="cofactor">
    <cofactor evidence="1">
        <name>Zn(2+)</name>
        <dbReference type="ChEBI" id="CHEBI:29105"/>
    </cofactor>
</comment>
<evidence type="ECO:0000259" key="6">
    <source>
        <dbReference type="Pfam" id="PF01979"/>
    </source>
</evidence>
<comment type="caution">
    <text evidence="7">The sequence shown here is derived from an EMBL/GenBank/DDBJ whole genome shotgun (WGS) entry which is preliminary data.</text>
</comment>
<evidence type="ECO:0000313" key="8">
    <source>
        <dbReference type="Proteomes" id="UP001491310"/>
    </source>
</evidence>
<keyword evidence="2" id="KW-0479">Metal-binding</keyword>
<dbReference type="InterPro" id="IPR011059">
    <property type="entry name" value="Metal-dep_hydrolase_composite"/>
</dbReference>
<evidence type="ECO:0000256" key="2">
    <source>
        <dbReference type="ARBA" id="ARBA00022723"/>
    </source>
</evidence>
<keyword evidence="3" id="KW-0378">Hydrolase</keyword>
<organism evidence="7 8">
    <name type="scientific">Coccomyxa subellipsoidea</name>
    <dbReference type="NCBI Taxonomy" id="248742"/>
    <lineage>
        <taxon>Eukaryota</taxon>
        <taxon>Viridiplantae</taxon>
        <taxon>Chlorophyta</taxon>
        <taxon>core chlorophytes</taxon>
        <taxon>Trebouxiophyceae</taxon>
        <taxon>Trebouxiophyceae incertae sedis</taxon>
        <taxon>Coccomyxaceae</taxon>
        <taxon>Coccomyxa</taxon>
    </lineage>
</organism>
<dbReference type="Pfam" id="PF01979">
    <property type="entry name" value="Amidohydro_1"/>
    <property type="match status" value="2"/>
</dbReference>
<keyword evidence="8" id="KW-1185">Reference proteome</keyword>
<feature type="domain" description="Amidohydrolase-related" evidence="6">
    <location>
        <begin position="28"/>
        <end position="310"/>
    </location>
</feature>
<dbReference type="Gene3D" id="3.20.20.140">
    <property type="entry name" value="Metal-dependent hydrolases"/>
    <property type="match status" value="1"/>
</dbReference>
<name>A0ABR2YB44_9CHLO</name>
<evidence type="ECO:0000256" key="1">
    <source>
        <dbReference type="ARBA" id="ARBA00001947"/>
    </source>
</evidence>
<feature type="compositionally biased region" description="Basic and acidic residues" evidence="5">
    <location>
        <begin position="369"/>
        <end position="390"/>
    </location>
</feature>
<dbReference type="InterPro" id="IPR051607">
    <property type="entry name" value="Metallo-dep_hydrolases"/>
</dbReference>
<evidence type="ECO:0000256" key="5">
    <source>
        <dbReference type="SAM" id="MobiDB-lite"/>
    </source>
</evidence>
<keyword evidence="4" id="KW-0862">Zinc</keyword>
<evidence type="ECO:0000256" key="3">
    <source>
        <dbReference type="ARBA" id="ARBA00022801"/>
    </source>
</evidence>
<reference evidence="7 8" key="1">
    <citation type="journal article" date="2024" name="Nat. Commun.">
        <title>Phylogenomics reveals the evolutionary origins of lichenization in chlorophyte algae.</title>
        <authorList>
            <person name="Puginier C."/>
            <person name="Libourel C."/>
            <person name="Otte J."/>
            <person name="Skaloud P."/>
            <person name="Haon M."/>
            <person name="Grisel S."/>
            <person name="Petersen M."/>
            <person name="Berrin J.G."/>
            <person name="Delaux P.M."/>
            <person name="Dal Grande F."/>
            <person name="Keller J."/>
        </authorList>
    </citation>
    <scope>NUCLEOTIDE SEQUENCE [LARGE SCALE GENOMIC DNA]</scope>
    <source>
        <strain evidence="7 8">SAG 216-7</strain>
    </source>
</reference>
<feature type="region of interest" description="Disordered" evidence="5">
    <location>
        <begin position="317"/>
        <end position="391"/>
    </location>
</feature>